<dbReference type="SMART" id="SM00342">
    <property type="entry name" value="HTH_ARAC"/>
    <property type="match status" value="1"/>
</dbReference>
<dbReference type="InterPro" id="IPR002818">
    <property type="entry name" value="DJ-1/PfpI"/>
</dbReference>
<name>A0A919ES50_STRFL</name>
<dbReference type="InterPro" id="IPR009057">
    <property type="entry name" value="Homeodomain-like_sf"/>
</dbReference>
<dbReference type="Pfam" id="PF12833">
    <property type="entry name" value="HTH_18"/>
    <property type="match status" value="1"/>
</dbReference>
<keyword evidence="2" id="KW-0804">Transcription</keyword>
<feature type="region of interest" description="Disordered" evidence="3">
    <location>
        <begin position="1"/>
        <end position="30"/>
    </location>
</feature>
<evidence type="ECO:0000256" key="2">
    <source>
        <dbReference type="ARBA" id="ARBA00023163"/>
    </source>
</evidence>
<keyword evidence="1" id="KW-0805">Transcription regulation</keyword>
<dbReference type="EMBL" id="BNBE01000004">
    <property type="protein sequence ID" value="GHG29001.1"/>
    <property type="molecule type" value="Genomic_DNA"/>
</dbReference>
<comment type="caution">
    <text evidence="5">The sequence shown here is derived from an EMBL/GenBank/DDBJ whole genome shotgun (WGS) entry which is preliminary data.</text>
</comment>
<evidence type="ECO:0000259" key="4">
    <source>
        <dbReference type="PROSITE" id="PS01124"/>
    </source>
</evidence>
<dbReference type="PANTHER" id="PTHR43130:SF3">
    <property type="entry name" value="HTH-TYPE TRANSCRIPTIONAL REGULATOR RV1931C"/>
    <property type="match status" value="1"/>
</dbReference>
<feature type="compositionally biased region" description="Pro residues" evidence="3">
    <location>
        <begin position="10"/>
        <end position="28"/>
    </location>
</feature>
<protein>
    <submittedName>
        <fullName evidence="5">Transcriptional regulator FtrA</fullName>
    </submittedName>
</protein>
<dbReference type="GO" id="GO:0043565">
    <property type="term" value="F:sequence-specific DNA binding"/>
    <property type="evidence" value="ECO:0007669"/>
    <property type="project" value="InterPro"/>
</dbReference>
<dbReference type="InterPro" id="IPR052158">
    <property type="entry name" value="INH-QAR"/>
</dbReference>
<dbReference type="Pfam" id="PF01965">
    <property type="entry name" value="DJ-1_PfpI"/>
    <property type="match status" value="1"/>
</dbReference>
<dbReference type="PANTHER" id="PTHR43130">
    <property type="entry name" value="ARAC-FAMILY TRANSCRIPTIONAL REGULATOR"/>
    <property type="match status" value="1"/>
</dbReference>
<gene>
    <name evidence="5" type="primary">ftrA</name>
    <name evidence="5" type="ORF">GCM10017667_77970</name>
</gene>
<evidence type="ECO:0000256" key="1">
    <source>
        <dbReference type="ARBA" id="ARBA00023015"/>
    </source>
</evidence>
<dbReference type="InterPro" id="IPR018060">
    <property type="entry name" value="HTH_AraC"/>
</dbReference>
<dbReference type="SUPFAM" id="SSF46689">
    <property type="entry name" value="Homeodomain-like"/>
    <property type="match status" value="2"/>
</dbReference>
<dbReference type="AlphaFoldDB" id="A0A919ES50"/>
<dbReference type="GO" id="GO:0003700">
    <property type="term" value="F:DNA-binding transcription factor activity"/>
    <property type="evidence" value="ECO:0007669"/>
    <property type="project" value="InterPro"/>
</dbReference>
<dbReference type="CDD" id="cd03137">
    <property type="entry name" value="GATase1_AraC_1"/>
    <property type="match status" value="1"/>
</dbReference>
<dbReference type="Gene3D" id="1.10.10.60">
    <property type="entry name" value="Homeodomain-like"/>
    <property type="match status" value="1"/>
</dbReference>
<sequence length="348" mass="37039">MGYFRAMTPRPQPKPGKLPVPSKPPAPPEPHRVVALVRSPQPVFPLACASEVFGDHGPAVPVRYAFEVCAEAPGAVRTDAGYDMLVTAGLEALERADTVLVPGGRWPAGEEVPSAVVAAVRRAHGRGARIVGVCAGAFVLAAAGLLDGRRAATHWERAAELASRFPRVRVDPAVLYVDHGDVATSAGAAAGVDLCLHLVSADQGAAYATRVARRMVTPPHREGCQLQYAEPPAAGPVSDSLAPLLDWLGERLEQPVGVAGMAARAGVSPRTLTRRFGEQLGISPGRWLLDRRIAAARALLEETDLPVETVAHRVGLSSAVNLRRRFHEALHTTPAAYRRAFRAERDRA</sequence>
<dbReference type="InterPro" id="IPR029062">
    <property type="entry name" value="Class_I_gatase-like"/>
</dbReference>
<keyword evidence="6" id="KW-1185">Reference proteome</keyword>
<feature type="domain" description="HTH araC/xylS-type" evidence="4">
    <location>
        <begin position="242"/>
        <end position="340"/>
    </location>
</feature>
<dbReference type="PROSITE" id="PS01124">
    <property type="entry name" value="HTH_ARAC_FAMILY_2"/>
    <property type="match status" value="1"/>
</dbReference>
<reference evidence="5" key="2">
    <citation type="submission" date="2020-09" db="EMBL/GenBank/DDBJ databases">
        <authorList>
            <person name="Sun Q."/>
            <person name="Ohkuma M."/>
        </authorList>
    </citation>
    <scope>NUCLEOTIDE SEQUENCE</scope>
    <source>
        <strain evidence="5">JCM 4122</strain>
    </source>
</reference>
<dbReference type="SUPFAM" id="SSF52317">
    <property type="entry name" value="Class I glutamine amidotransferase-like"/>
    <property type="match status" value="1"/>
</dbReference>
<evidence type="ECO:0000313" key="6">
    <source>
        <dbReference type="Proteomes" id="UP000632849"/>
    </source>
</evidence>
<accession>A0A919ES50</accession>
<proteinExistence type="predicted"/>
<evidence type="ECO:0000313" key="5">
    <source>
        <dbReference type="EMBL" id="GHG29001.1"/>
    </source>
</evidence>
<evidence type="ECO:0000256" key="3">
    <source>
        <dbReference type="SAM" id="MobiDB-lite"/>
    </source>
</evidence>
<dbReference type="Proteomes" id="UP000632849">
    <property type="component" value="Unassembled WGS sequence"/>
</dbReference>
<dbReference type="Gene3D" id="3.40.50.880">
    <property type="match status" value="1"/>
</dbReference>
<reference evidence="5" key="1">
    <citation type="journal article" date="2014" name="Int. J. Syst. Evol. Microbiol.">
        <title>Complete genome sequence of Corynebacterium casei LMG S-19264T (=DSM 44701T), isolated from a smear-ripened cheese.</title>
        <authorList>
            <consortium name="US DOE Joint Genome Institute (JGI-PGF)"/>
            <person name="Walter F."/>
            <person name="Albersmeier A."/>
            <person name="Kalinowski J."/>
            <person name="Ruckert C."/>
        </authorList>
    </citation>
    <scope>NUCLEOTIDE SEQUENCE</scope>
    <source>
        <strain evidence="5">JCM 4122</strain>
    </source>
</reference>
<organism evidence="5 6">
    <name type="scientific">Streptomyces filamentosus</name>
    <name type="common">Streptomyces roseosporus</name>
    <dbReference type="NCBI Taxonomy" id="67294"/>
    <lineage>
        <taxon>Bacteria</taxon>
        <taxon>Bacillati</taxon>
        <taxon>Actinomycetota</taxon>
        <taxon>Actinomycetes</taxon>
        <taxon>Kitasatosporales</taxon>
        <taxon>Streptomycetaceae</taxon>
        <taxon>Streptomyces</taxon>
    </lineage>
</organism>